<keyword evidence="5" id="KW-0249">Electron transport</keyword>
<keyword evidence="4" id="KW-0813">Transport</keyword>
<evidence type="ECO:0000256" key="1">
    <source>
        <dbReference type="ARBA" id="ARBA00002292"/>
    </source>
</evidence>
<dbReference type="InterPro" id="IPR051548">
    <property type="entry name" value="Grx-like_ET"/>
</dbReference>
<dbReference type="EMBL" id="LT985188">
    <property type="protein sequence ID" value="SPD88552.1"/>
    <property type="molecule type" value="Genomic_DNA"/>
</dbReference>
<keyword evidence="10" id="KW-1185">Reference proteome</keyword>
<dbReference type="GO" id="GO:0045454">
    <property type="term" value="P:cell redox homeostasis"/>
    <property type="evidence" value="ECO:0007669"/>
    <property type="project" value="InterPro"/>
</dbReference>
<evidence type="ECO:0000256" key="5">
    <source>
        <dbReference type="ARBA" id="ARBA00022982"/>
    </source>
</evidence>
<protein>
    <recommendedName>
        <fullName evidence="3">Glutaredoxin-like protein NrdH</fullName>
    </recommendedName>
</protein>
<evidence type="ECO:0000256" key="3">
    <source>
        <dbReference type="ARBA" id="ARBA00017945"/>
    </source>
</evidence>
<dbReference type="InterPro" id="IPR011909">
    <property type="entry name" value="GlrX_NrdH"/>
</dbReference>
<reference evidence="9 10" key="1">
    <citation type="submission" date="2018-02" db="EMBL/GenBank/DDBJ databases">
        <authorList>
            <person name="Cohen D.B."/>
            <person name="Kent A.D."/>
        </authorList>
    </citation>
    <scope>NUCLEOTIDE SEQUENCE [LARGE SCALE GENOMIC DNA]</scope>
    <source>
        <strain evidence="9">1</strain>
    </source>
</reference>
<dbReference type="RefSeq" id="WP_105187036.1">
    <property type="nucleotide sequence ID" value="NZ_BAAAGO010000009.1"/>
</dbReference>
<dbReference type="Proteomes" id="UP000238164">
    <property type="component" value="Chromosome 1"/>
</dbReference>
<dbReference type="PROSITE" id="PS51354">
    <property type="entry name" value="GLUTAREDOXIN_2"/>
    <property type="match status" value="1"/>
</dbReference>
<dbReference type="InterPro" id="IPR036249">
    <property type="entry name" value="Thioredoxin-like_sf"/>
</dbReference>
<evidence type="ECO:0000256" key="4">
    <source>
        <dbReference type="ARBA" id="ARBA00022448"/>
    </source>
</evidence>
<comment type="function">
    <text evidence="1">Electron transport system for the ribonucleotide reductase system NrdEF.</text>
</comment>
<dbReference type="NCBIfam" id="TIGR02194">
    <property type="entry name" value="GlrX_NrdH"/>
    <property type="match status" value="1"/>
</dbReference>
<dbReference type="PANTHER" id="PTHR34386:SF1">
    <property type="entry name" value="GLUTAREDOXIN-LIKE PROTEIN NRDH"/>
    <property type="match status" value="1"/>
</dbReference>
<dbReference type="InterPro" id="IPR002109">
    <property type="entry name" value="Glutaredoxin"/>
</dbReference>
<dbReference type="Pfam" id="PF00462">
    <property type="entry name" value="Glutaredoxin"/>
    <property type="match status" value="1"/>
</dbReference>
<name>A0A2N9JLT0_9ACTN</name>
<feature type="domain" description="Glutaredoxin" evidence="8">
    <location>
        <begin position="3"/>
        <end position="61"/>
    </location>
</feature>
<organism evidence="9 10">
    <name type="scientific">Micropruina glycogenica</name>
    <dbReference type="NCBI Taxonomy" id="75385"/>
    <lineage>
        <taxon>Bacteria</taxon>
        <taxon>Bacillati</taxon>
        <taxon>Actinomycetota</taxon>
        <taxon>Actinomycetes</taxon>
        <taxon>Propionibacteriales</taxon>
        <taxon>Nocardioidaceae</taxon>
        <taxon>Micropruina</taxon>
    </lineage>
</organism>
<dbReference type="PANTHER" id="PTHR34386">
    <property type="entry name" value="GLUTAREDOXIN"/>
    <property type="match status" value="1"/>
</dbReference>
<gene>
    <name evidence="9" type="primary">nrdH</name>
    <name evidence="9" type="ORF">MPLG2_3522</name>
</gene>
<comment type="similarity">
    <text evidence="2">Belongs to the glutaredoxin family.</text>
</comment>
<proteinExistence type="inferred from homology"/>
<evidence type="ECO:0000256" key="7">
    <source>
        <dbReference type="ARBA" id="ARBA00023284"/>
    </source>
</evidence>
<evidence type="ECO:0000313" key="9">
    <source>
        <dbReference type="EMBL" id="SPD88552.1"/>
    </source>
</evidence>
<dbReference type="CDD" id="cd02976">
    <property type="entry name" value="NrdH"/>
    <property type="match status" value="1"/>
</dbReference>
<evidence type="ECO:0000256" key="6">
    <source>
        <dbReference type="ARBA" id="ARBA00023157"/>
    </source>
</evidence>
<evidence type="ECO:0000256" key="2">
    <source>
        <dbReference type="ARBA" id="ARBA00007787"/>
    </source>
</evidence>
<sequence>MTITVYSKPSCVQCTATYRALDKLGLDYEVVDLAEDEAALQDLLSRGYQQAPVVQADGEFWTGFRPDRIKALAVA</sequence>
<keyword evidence="6" id="KW-1015">Disulfide bond</keyword>
<keyword evidence="7" id="KW-0676">Redox-active center</keyword>
<evidence type="ECO:0000259" key="8">
    <source>
        <dbReference type="Pfam" id="PF00462"/>
    </source>
</evidence>
<evidence type="ECO:0000313" key="10">
    <source>
        <dbReference type="Proteomes" id="UP000238164"/>
    </source>
</evidence>
<dbReference type="AlphaFoldDB" id="A0A2N9JLT0"/>
<dbReference type="KEGG" id="mgg:MPLG2_3522"/>
<accession>A0A2N9JLT0</accession>
<dbReference type="OrthoDB" id="8991911at2"/>
<dbReference type="Gene3D" id="3.40.30.10">
    <property type="entry name" value="Glutaredoxin"/>
    <property type="match status" value="1"/>
</dbReference>
<dbReference type="SUPFAM" id="SSF52833">
    <property type="entry name" value="Thioredoxin-like"/>
    <property type="match status" value="1"/>
</dbReference>
<dbReference type="GO" id="GO:0009055">
    <property type="term" value="F:electron transfer activity"/>
    <property type="evidence" value="ECO:0007669"/>
    <property type="project" value="TreeGrafter"/>
</dbReference>